<dbReference type="GO" id="GO:0005886">
    <property type="term" value="C:plasma membrane"/>
    <property type="evidence" value="ECO:0007669"/>
    <property type="project" value="TreeGrafter"/>
</dbReference>
<dbReference type="Proteomes" id="UP001152795">
    <property type="component" value="Unassembled WGS sequence"/>
</dbReference>
<feature type="chain" id="PRO_5043680573" evidence="10">
    <location>
        <begin position="28"/>
        <end position="651"/>
    </location>
</feature>
<dbReference type="Gene3D" id="3.30.200.20">
    <property type="entry name" value="Phosphorylase Kinase, domain 1"/>
    <property type="match status" value="1"/>
</dbReference>
<reference evidence="11" key="1">
    <citation type="submission" date="2020-04" db="EMBL/GenBank/DDBJ databases">
        <authorList>
            <person name="Alioto T."/>
            <person name="Alioto T."/>
            <person name="Gomez Garrido J."/>
        </authorList>
    </citation>
    <scope>NUCLEOTIDE SEQUENCE</scope>
    <source>
        <strain evidence="11">A484AB</strain>
    </source>
</reference>
<dbReference type="InterPro" id="IPR003961">
    <property type="entry name" value="FN3_dom"/>
</dbReference>
<evidence type="ECO:0000256" key="7">
    <source>
        <dbReference type="ARBA" id="ARBA00023170"/>
    </source>
</evidence>
<evidence type="ECO:0000256" key="3">
    <source>
        <dbReference type="ARBA" id="ARBA00022741"/>
    </source>
</evidence>
<dbReference type="InterPro" id="IPR036116">
    <property type="entry name" value="FN3_sf"/>
</dbReference>
<evidence type="ECO:0000313" key="12">
    <source>
        <dbReference type="Proteomes" id="UP001152795"/>
    </source>
</evidence>
<name>A0A6S7JIE9_PARCT</name>
<keyword evidence="10" id="KW-0732">Signal</keyword>
<evidence type="ECO:0000256" key="8">
    <source>
        <dbReference type="SAM" id="MobiDB-lite"/>
    </source>
</evidence>
<dbReference type="Gene3D" id="2.10.50.10">
    <property type="entry name" value="Tumor Necrosis Factor Receptor, subunit A, domain 2"/>
    <property type="match status" value="1"/>
</dbReference>
<protein>
    <submittedName>
        <fullName evidence="11">Ephrin type-A receptor 2-like</fullName>
    </submittedName>
</protein>
<evidence type="ECO:0000256" key="2">
    <source>
        <dbReference type="ARBA" id="ARBA00022692"/>
    </source>
</evidence>
<dbReference type="EMBL" id="CACRXK020018208">
    <property type="protein sequence ID" value="CAB4032196.1"/>
    <property type="molecule type" value="Genomic_DNA"/>
</dbReference>
<evidence type="ECO:0000256" key="9">
    <source>
        <dbReference type="SAM" id="Phobius"/>
    </source>
</evidence>
<dbReference type="SUPFAM" id="SSF57184">
    <property type="entry name" value="Growth factor receptor domain"/>
    <property type="match status" value="1"/>
</dbReference>
<dbReference type="Gene3D" id="2.60.40.10">
    <property type="entry name" value="Immunoglobulins"/>
    <property type="match status" value="1"/>
</dbReference>
<keyword evidence="2 9" id="KW-0812">Transmembrane</keyword>
<gene>
    <name evidence="11" type="ORF">PACLA_8A060701</name>
</gene>
<feature type="compositionally biased region" description="Basic and acidic residues" evidence="8">
    <location>
        <begin position="597"/>
        <end position="618"/>
    </location>
</feature>
<sequence length="651" mass="73379">MMRSTMLSWFSIWMSWYIVMLPAAVYSEIEIIEDGNMIFWLKQGFSSAGKGVGWGKNGKTCGLGEYADFWFITPHVNLETTFAEVVYVDIEAELNTQCFNEGLRSYSPCYSNKFEVYAYHGKDRISEGNILDIFSQSLYNITNNTNLAKANLTRSTQTTFFFPQNNSGVTFAVRSRGACGKIFRIKMYYYVCKGKIIKNIKFERTLSPAKGVKNVTANCSENSIPSQNAASFKGYCYPNGSWRISLDDNIECLCVEGYTLNKRDGSCSSCSNTSYKTGISNDDCTECPMNTVSSNVKRASCVCKDGYYKTSSDKSEVSPCYALPEIREKPRTRLIAYGVELSWTAPKNSLNEIILYNVTCFICSQSICNIPCLNETYDPGWNNLRQTLVTVSNLIAGEKYVFRVYVSVKDVVPEGEWRYIETDRVQVTSDSVKETTDCTDDSGIIINYIIIATTVAGVFLSIIIVLLVKYKRLKRALRLLTHVDIPLKAVDTPQESLPIDQEGPGYETVSAVVREFHDDVDTNANNSEDTSADGHYEEVGIPSVGVHKKLGYKTPGQIEAYEEPKMSQENPGYTEFDKNRLQGRNAADDSTYQKLQWRRDSDVTPAHERRESNEDIKMGRNLPGYEELDQSKREADDYTLFTKSGQKPELA</sequence>
<proteinExistence type="predicted"/>
<dbReference type="SUPFAM" id="SSF49785">
    <property type="entry name" value="Galactose-binding domain-like"/>
    <property type="match status" value="1"/>
</dbReference>
<dbReference type="InterPro" id="IPR013783">
    <property type="entry name" value="Ig-like_fold"/>
</dbReference>
<evidence type="ECO:0000256" key="4">
    <source>
        <dbReference type="ARBA" id="ARBA00022840"/>
    </source>
</evidence>
<evidence type="ECO:0000256" key="5">
    <source>
        <dbReference type="ARBA" id="ARBA00022989"/>
    </source>
</evidence>
<dbReference type="CDD" id="cd00063">
    <property type="entry name" value="FN3"/>
    <property type="match status" value="1"/>
</dbReference>
<keyword evidence="4" id="KW-0067">ATP-binding</keyword>
<dbReference type="InterPro" id="IPR050449">
    <property type="entry name" value="Ephrin_rcpt_TKs"/>
</dbReference>
<comment type="subcellular location">
    <subcellularLocation>
        <location evidence="1">Membrane</location>
        <topology evidence="1">Single-pass membrane protein</topology>
    </subcellularLocation>
</comment>
<accession>A0A6S7JIE9</accession>
<dbReference type="OrthoDB" id="4062651at2759"/>
<keyword evidence="3" id="KW-0547">Nucleotide-binding</keyword>
<dbReference type="InterPro" id="IPR008979">
    <property type="entry name" value="Galactose-bd-like_sf"/>
</dbReference>
<feature type="signal peptide" evidence="10">
    <location>
        <begin position="1"/>
        <end position="27"/>
    </location>
</feature>
<evidence type="ECO:0000313" key="11">
    <source>
        <dbReference type="EMBL" id="CAB4032196.1"/>
    </source>
</evidence>
<dbReference type="PANTHER" id="PTHR46877">
    <property type="entry name" value="EPH RECEPTOR A5"/>
    <property type="match status" value="1"/>
</dbReference>
<evidence type="ECO:0000256" key="6">
    <source>
        <dbReference type="ARBA" id="ARBA00023136"/>
    </source>
</evidence>
<dbReference type="SUPFAM" id="SSF49265">
    <property type="entry name" value="Fibronectin type III"/>
    <property type="match status" value="1"/>
</dbReference>
<comment type="caution">
    <text evidence="11">The sequence shown here is derived from an EMBL/GenBank/DDBJ whole genome shotgun (WGS) entry which is preliminary data.</text>
</comment>
<dbReference type="InterPro" id="IPR009030">
    <property type="entry name" value="Growth_fac_rcpt_cys_sf"/>
</dbReference>
<dbReference type="InterPro" id="IPR001090">
    <property type="entry name" value="Ephrin_rcpt_lig-bd_dom"/>
</dbReference>
<keyword evidence="6 9" id="KW-0472">Membrane</keyword>
<dbReference type="PROSITE" id="PS51550">
    <property type="entry name" value="EPH_LBD"/>
    <property type="match status" value="1"/>
</dbReference>
<evidence type="ECO:0000256" key="1">
    <source>
        <dbReference type="ARBA" id="ARBA00004167"/>
    </source>
</evidence>
<keyword evidence="5 9" id="KW-1133">Transmembrane helix</keyword>
<dbReference type="PANTHER" id="PTHR46877:SF14">
    <property type="entry name" value="RECEPTOR PROTEIN-TYROSINE KINASE"/>
    <property type="match status" value="1"/>
</dbReference>
<keyword evidence="12" id="KW-1185">Reference proteome</keyword>
<organism evidence="11 12">
    <name type="scientific">Paramuricea clavata</name>
    <name type="common">Red gorgonian</name>
    <name type="synonym">Violescent sea-whip</name>
    <dbReference type="NCBI Taxonomy" id="317549"/>
    <lineage>
        <taxon>Eukaryota</taxon>
        <taxon>Metazoa</taxon>
        <taxon>Cnidaria</taxon>
        <taxon>Anthozoa</taxon>
        <taxon>Octocorallia</taxon>
        <taxon>Malacalcyonacea</taxon>
        <taxon>Plexauridae</taxon>
        <taxon>Paramuricea</taxon>
    </lineage>
</organism>
<keyword evidence="7 11" id="KW-0675">Receptor</keyword>
<dbReference type="GO" id="GO:0005524">
    <property type="term" value="F:ATP binding"/>
    <property type="evidence" value="ECO:0007669"/>
    <property type="project" value="UniProtKB-KW"/>
</dbReference>
<feature type="transmembrane region" description="Helical" evidence="9">
    <location>
        <begin position="445"/>
        <end position="468"/>
    </location>
</feature>
<feature type="region of interest" description="Disordered" evidence="8">
    <location>
        <begin position="562"/>
        <end position="651"/>
    </location>
</feature>
<dbReference type="AlphaFoldDB" id="A0A6S7JIE9"/>
<evidence type="ECO:0000256" key="10">
    <source>
        <dbReference type="SAM" id="SignalP"/>
    </source>
</evidence>